<dbReference type="EMBL" id="CP060244">
    <property type="protein sequence ID" value="QNT78022.1"/>
    <property type="molecule type" value="Genomic_DNA"/>
</dbReference>
<dbReference type="PRINTS" id="PR01217">
    <property type="entry name" value="PRICHEXTENSN"/>
</dbReference>
<feature type="transmembrane region" description="Helical" evidence="2">
    <location>
        <begin position="172"/>
        <end position="197"/>
    </location>
</feature>
<sequence>MVEKGQCCPKPKAQSPKPKAQSPKPKAQSPKPKAQSPKPKAQSPKPKAQSPKPKAQSPKPKAQSPKPKAQSPKPKAQSPKPKAQSPKPKAQSPKPKAQSPDSALKARKTVEPAIVYLYRNLLGSNSLFLTYVPPSDFPRGVRCDFNRKTPLIVLRYILGRAVTRCYSTRRSLTFVCLSAIWVLVGPSACLTLLLFIFKRL</sequence>
<keyword evidence="2" id="KW-0472">Membrane</keyword>
<dbReference type="Proteomes" id="UP000516349">
    <property type="component" value="Chromosome"/>
</dbReference>
<reference evidence="3 4" key="1">
    <citation type="submission" date="2020-08" db="EMBL/GenBank/DDBJ databases">
        <title>Complete genome sequence of Entomobacter blattae G55GP.</title>
        <authorList>
            <person name="Poehlein A."/>
            <person name="Guzman J."/>
            <person name="Daniel R."/>
            <person name="Vilcinskas A."/>
        </authorList>
    </citation>
    <scope>NUCLEOTIDE SEQUENCE [LARGE SCALE GENOMIC DNA]</scope>
    <source>
        <strain evidence="3 4">G55GP</strain>
    </source>
</reference>
<accession>A0A7H1NQG2</accession>
<keyword evidence="4" id="KW-1185">Reference proteome</keyword>
<dbReference type="KEGG" id="ebla:JGUZn3_07890"/>
<dbReference type="AlphaFoldDB" id="A0A7H1NQG2"/>
<evidence type="ECO:0000256" key="2">
    <source>
        <dbReference type="SAM" id="Phobius"/>
    </source>
</evidence>
<feature type="compositionally biased region" description="Low complexity" evidence="1">
    <location>
        <begin position="9"/>
        <end position="100"/>
    </location>
</feature>
<organism evidence="3 4">
    <name type="scientific">Entomobacter blattae</name>
    <dbReference type="NCBI Taxonomy" id="2762277"/>
    <lineage>
        <taxon>Bacteria</taxon>
        <taxon>Pseudomonadati</taxon>
        <taxon>Pseudomonadota</taxon>
        <taxon>Alphaproteobacteria</taxon>
        <taxon>Acetobacterales</taxon>
        <taxon>Acetobacteraceae</taxon>
        <taxon>Entomobacter</taxon>
    </lineage>
</organism>
<evidence type="ECO:0000313" key="4">
    <source>
        <dbReference type="Proteomes" id="UP000516349"/>
    </source>
</evidence>
<keyword evidence="2" id="KW-0812">Transmembrane</keyword>
<evidence type="ECO:0000256" key="1">
    <source>
        <dbReference type="SAM" id="MobiDB-lite"/>
    </source>
</evidence>
<proteinExistence type="predicted"/>
<gene>
    <name evidence="3" type="ORF">JGUZn3_07890</name>
</gene>
<evidence type="ECO:0000313" key="3">
    <source>
        <dbReference type="EMBL" id="QNT78022.1"/>
    </source>
</evidence>
<keyword evidence="2" id="KW-1133">Transmembrane helix</keyword>
<name>A0A7H1NQG2_9PROT</name>
<feature type="region of interest" description="Disordered" evidence="1">
    <location>
        <begin position="1"/>
        <end position="105"/>
    </location>
</feature>
<protein>
    <submittedName>
        <fullName evidence="3">Uncharacterized protein</fullName>
    </submittedName>
</protein>